<dbReference type="Proteomes" id="UP001356427">
    <property type="component" value="Unassembled WGS sequence"/>
</dbReference>
<evidence type="ECO:0000259" key="2">
    <source>
        <dbReference type="PROSITE" id="PS50280"/>
    </source>
</evidence>
<feature type="region of interest" description="Disordered" evidence="1">
    <location>
        <begin position="119"/>
        <end position="182"/>
    </location>
</feature>
<dbReference type="AlphaFoldDB" id="A0AAN8KMK6"/>
<dbReference type="Pfam" id="PF00856">
    <property type="entry name" value="SET"/>
    <property type="match status" value="1"/>
</dbReference>
<dbReference type="PANTHER" id="PTHR47306">
    <property type="entry name" value="SI:CH211-178J18.4-RELATED"/>
    <property type="match status" value="1"/>
</dbReference>
<dbReference type="SUPFAM" id="SSF82199">
    <property type="entry name" value="SET domain"/>
    <property type="match status" value="1"/>
</dbReference>
<dbReference type="InterPro" id="IPR011010">
    <property type="entry name" value="DNA_brk_join_enz"/>
</dbReference>
<evidence type="ECO:0000313" key="4">
    <source>
        <dbReference type="Proteomes" id="UP001356427"/>
    </source>
</evidence>
<dbReference type="InterPro" id="IPR001214">
    <property type="entry name" value="SET_dom"/>
</dbReference>
<reference evidence="3 4" key="1">
    <citation type="submission" date="2021-04" db="EMBL/GenBank/DDBJ databases">
        <authorList>
            <person name="De Guttry C."/>
            <person name="Zahm M."/>
            <person name="Klopp C."/>
            <person name="Cabau C."/>
            <person name="Louis A."/>
            <person name="Berthelot C."/>
            <person name="Parey E."/>
            <person name="Roest Crollius H."/>
            <person name="Montfort J."/>
            <person name="Robinson-Rechavi M."/>
            <person name="Bucao C."/>
            <person name="Bouchez O."/>
            <person name="Gislard M."/>
            <person name="Lluch J."/>
            <person name="Milhes M."/>
            <person name="Lampietro C."/>
            <person name="Lopez Roques C."/>
            <person name="Donnadieu C."/>
            <person name="Braasch I."/>
            <person name="Desvignes T."/>
            <person name="Postlethwait J."/>
            <person name="Bobe J."/>
            <person name="Wedekind C."/>
            <person name="Guiguen Y."/>
        </authorList>
    </citation>
    <scope>NUCLEOTIDE SEQUENCE [LARGE SCALE GENOMIC DNA]</scope>
    <source>
        <strain evidence="3">Cs_M1</strain>
        <tissue evidence="3">Blood</tissue>
    </source>
</reference>
<dbReference type="SUPFAM" id="SSF56349">
    <property type="entry name" value="DNA breaking-rejoining enzymes"/>
    <property type="match status" value="1"/>
</dbReference>
<comment type="caution">
    <text evidence="3">The sequence shown here is derived from an EMBL/GenBank/DDBJ whole genome shotgun (WGS) entry which is preliminary data.</text>
</comment>
<dbReference type="GO" id="GO:0003677">
    <property type="term" value="F:DNA binding"/>
    <property type="evidence" value="ECO:0007669"/>
    <property type="project" value="InterPro"/>
</dbReference>
<dbReference type="InterPro" id="IPR046341">
    <property type="entry name" value="SET_dom_sf"/>
</dbReference>
<dbReference type="Gene3D" id="2.170.270.10">
    <property type="entry name" value="SET domain"/>
    <property type="match status" value="1"/>
</dbReference>
<feature type="region of interest" description="Disordered" evidence="1">
    <location>
        <begin position="555"/>
        <end position="577"/>
    </location>
</feature>
<feature type="domain" description="SET" evidence="2">
    <location>
        <begin position="699"/>
        <end position="831"/>
    </location>
</feature>
<accession>A0AAN8KMK6</accession>
<evidence type="ECO:0000313" key="3">
    <source>
        <dbReference type="EMBL" id="KAK6292334.1"/>
    </source>
</evidence>
<gene>
    <name evidence="3" type="ORF">J4Q44_G00369180</name>
</gene>
<proteinExistence type="predicted"/>
<dbReference type="EMBL" id="JAGTTL010000038">
    <property type="protein sequence ID" value="KAK6292334.1"/>
    <property type="molecule type" value="Genomic_DNA"/>
</dbReference>
<dbReference type="SMART" id="SM00317">
    <property type="entry name" value="SET"/>
    <property type="match status" value="1"/>
</dbReference>
<evidence type="ECO:0000256" key="1">
    <source>
        <dbReference type="SAM" id="MobiDB-lite"/>
    </source>
</evidence>
<protein>
    <recommendedName>
        <fullName evidence="2">SET domain-containing protein</fullName>
    </recommendedName>
</protein>
<dbReference type="PROSITE" id="PS50280">
    <property type="entry name" value="SET"/>
    <property type="match status" value="1"/>
</dbReference>
<dbReference type="PANTHER" id="PTHR47306:SF2">
    <property type="entry name" value="CORE-BINDING (CB) DOMAIN-CONTAINING PROTEIN"/>
    <property type="match status" value="1"/>
</dbReference>
<organism evidence="3 4">
    <name type="scientific">Coregonus suidteri</name>
    <dbReference type="NCBI Taxonomy" id="861788"/>
    <lineage>
        <taxon>Eukaryota</taxon>
        <taxon>Metazoa</taxon>
        <taxon>Chordata</taxon>
        <taxon>Craniata</taxon>
        <taxon>Vertebrata</taxon>
        <taxon>Euteleostomi</taxon>
        <taxon>Actinopterygii</taxon>
        <taxon>Neopterygii</taxon>
        <taxon>Teleostei</taxon>
        <taxon>Protacanthopterygii</taxon>
        <taxon>Salmoniformes</taxon>
        <taxon>Salmonidae</taxon>
        <taxon>Coregoninae</taxon>
        <taxon>Coregonus</taxon>
    </lineage>
</organism>
<keyword evidence="4" id="KW-1185">Reference proteome</keyword>
<feature type="compositionally biased region" description="Acidic residues" evidence="1">
    <location>
        <begin position="119"/>
        <end position="169"/>
    </location>
</feature>
<sequence length="849" mass="97414">MASANATGSRKQRRIPLVCRFCLKNQDTLPLHLSRVCMKSKTKQEIVQEVTAARDSMIEHLGKGRIFDYSLLSCIVIQQDALRLLIQKLEETDHIVKNKPEVKQAPVQVEVARVLAPAEDADADAESDNNTEDDQSAQDDQSDQSDPSDQDDQDDQSDQDDQDDQDDQSDQSALYQPPMNQSWDNKLRKAMQMSGLYQKHPLDCDLLAGFAKYLRDDHNIPNFKQEVANVSRFLFYMDSTKPSLDFVNQLEKSRSFFTKLANIGQKKQTIANYMKNLKRFLRYITTSTNVIQTDRGLYEQCKHFQDCLNDLQKSMSKQVSQEITRKRYTQMMTVAKTPKECVAVLEVAKKDFLGVIGKATSEESLDEPEQLLMLYYLESLLMLKHLQRAGVVKNMTLNEWLSRKECILPNGEKWTVICVKQHKTGTQQVATVSLDEEEDAWLDTYYRHVRPAFLQNCDDVEEDERFFISTVGRAIYNPSNDLQRFQAKYKLPNITSQVARHIFETHTKANFTDAEKALVADYLDHTTATPYRHYRMKTPLNACMGMKLISKVTMSSESDNETAGPSSASTSCGTGALSSSQTLDEAQALNLFYQSFPVTIDGQSIKKKDRLLIAGRHERHCYDKWRNQQEKMRRDYVIAHFPRREPTARKAEKYIKRQNWEKNKVKVEDVLRHWQPSSDIDTKNENNAIMKLVKSQKWKGLYISSDPVKGRKVTTTRKFAKGEVVCDYHGLPLSGKQGKELLAATDEDEVGYLYFYKDVSGKTCCIDAKTVPCPCHPEKDTIGRRINHSRKRSNIKGQLQQLEEDGNVWNVILFIAQRDIPVQEELLFDYGVSRKYFGGEGEDLERIDS</sequence>
<name>A0AAN8KMK6_9TELE</name>